<dbReference type="EC" id="1.14.18.9" evidence="1"/>
<evidence type="ECO:0000313" key="1">
    <source>
        <dbReference type="EMBL" id="KAH7662868.1"/>
    </source>
</evidence>
<keyword evidence="1" id="KW-0560">Oxidoreductase</keyword>
<proteinExistence type="predicted"/>
<organism evidence="1 2">
    <name type="scientific">Dioscorea alata</name>
    <name type="common">Purple yam</name>
    <dbReference type="NCBI Taxonomy" id="55571"/>
    <lineage>
        <taxon>Eukaryota</taxon>
        <taxon>Viridiplantae</taxon>
        <taxon>Streptophyta</taxon>
        <taxon>Embryophyta</taxon>
        <taxon>Tracheophyta</taxon>
        <taxon>Spermatophyta</taxon>
        <taxon>Magnoliopsida</taxon>
        <taxon>Liliopsida</taxon>
        <taxon>Dioscoreales</taxon>
        <taxon>Dioscoreaceae</taxon>
        <taxon>Dioscorea</taxon>
    </lineage>
</organism>
<name>A0ACB7UQ47_DIOAL</name>
<keyword evidence="1" id="KW-0503">Monooxygenase</keyword>
<keyword evidence="2" id="KW-1185">Reference proteome</keyword>
<protein>
    <submittedName>
        <fullName evidence="1">Methylsterol monooxygenase protein</fullName>
        <ecNumber evidence="1">1.14.18.9</ecNumber>
    </submittedName>
</protein>
<dbReference type="Proteomes" id="UP000827976">
    <property type="component" value="Chromosome 14"/>
</dbReference>
<accession>A0ACB7UQ47</accession>
<sequence>MLPYETMSEAAAALGRNLTAGETLWFHYTAAMPDYYIYYLTIVILFVVFSLVPLPFIVVELCFPSIISSFKLQPKTYLPFSSILHCYFSILRILILHVGPIQLFSYPVIKLIGIRTGLLLPSLWEIGLQLLVYFIVEDYVSYWIHRVMHHGWQHEKIHKVHHEYTAPMGFVAAYAHHAEVFIFSVPSFIGPAIVPGHMITFWLWIILRQMQGIEAHCGYNFPFSPTKVIPFYGGAEFHDYHHYIGGQSQSNFAPVFTYCDYIYGTDKGYRYYKAHISKI</sequence>
<comment type="caution">
    <text evidence="1">The sequence shown here is derived from an EMBL/GenBank/DDBJ whole genome shotgun (WGS) entry which is preliminary data.</text>
</comment>
<reference evidence="2" key="1">
    <citation type="journal article" date="2022" name="Nat. Commun.">
        <title>Chromosome evolution and the genetic basis of agronomically important traits in greater yam.</title>
        <authorList>
            <person name="Bredeson J.V."/>
            <person name="Lyons J.B."/>
            <person name="Oniyinde I.O."/>
            <person name="Okereke N.R."/>
            <person name="Kolade O."/>
            <person name="Nnabue I."/>
            <person name="Nwadili C.O."/>
            <person name="Hribova E."/>
            <person name="Parker M."/>
            <person name="Nwogha J."/>
            <person name="Shu S."/>
            <person name="Carlson J."/>
            <person name="Kariba R."/>
            <person name="Muthemba S."/>
            <person name="Knop K."/>
            <person name="Barton G.J."/>
            <person name="Sherwood A.V."/>
            <person name="Lopez-Montes A."/>
            <person name="Asiedu R."/>
            <person name="Jamnadass R."/>
            <person name="Muchugi A."/>
            <person name="Goodstein D."/>
            <person name="Egesi C.N."/>
            <person name="Featherston J."/>
            <person name="Asfaw A."/>
            <person name="Simpson G.G."/>
            <person name="Dolezel J."/>
            <person name="Hendre P.S."/>
            <person name="Van Deynze A."/>
            <person name="Kumar P.L."/>
            <person name="Obidiegwu J.E."/>
            <person name="Bhattacharjee R."/>
            <person name="Rokhsar D.S."/>
        </authorList>
    </citation>
    <scope>NUCLEOTIDE SEQUENCE [LARGE SCALE GENOMIC DNA]</scope>
    <source>
        <strain evidence="2">cv. TDa95/00328</strain>
    </source>
</reference>
<gene>
    <name evidence="1" type="ORF">IHE45_14G016500</name>
</gene>
<evidence type="ECO:0000313" key="2">
    <source>
        <dbReference type="Proteomes" id="UP000827976"/>
    </source>
</evidence>
<dbReference type="EMBL" id="CM037024">
    <property type="protein sequence ID" value="KAH7662868.1"/>
    <property type="molecule type" value="Genomic_DNA"/>
</dbReference>